<evidence type="ECO:0000256" key="2">
    <source>
        <dbReference type="ARBA" id="ARBA00005709"/>
    </source>
</evidence>
<dbReference type="Gene3D" id="1.20.1330.10">
    <property type="entry name" value="f41 fragment of flagellin, N-terminal domain"/>
    <property type="match status" value="2"/>
</dbReference>
<dbReference type="Pfam" id="PF00700">
    <property type="entry name" value="Flagellin_C"/>
    <property type="match status" value="1"/>
</dbReference>
<dbReference type="RefSeq" id="WP_152097946.1">
    <property type="nucleotide sequence ID" value="NZ_AP021861.1"/>
</dbReference>
<comment type="subcellular location">
    <subcellularLocation>
        <location evidence="1">Bacterial flagellum</location>
    </subcellularLocation>
</comment>
<protein>
    <recommendedName>
        <fullName evidence="8">Flagellin</fullName>
    </recommendedName>
</protein>
<dbReference type="InterPro" id="IPR013384">
    <property type="entry name" value="Flagell_FlgL"/>
</dbReference>
<feature type="domain" description="Flagellin N-terminal" evidence="4">
    <location>
        <begin position="12"/>
        <end position="149"/>
    </location>
</feature>
<dbReference type="SUPFAM" id="SSF64518">
    <property type="entry name" value="Phase 1 flagellin"/>
    <property type="match status" value="2"/>
</dbReference>
<reference evidence="7" key="1">
    <citation type="submission" date="2019-10" db="EMBL/GenBank/DDBJ databases">
        <title>Lacipirellula parvula gen. nov., sp. nov., representing a lineage of planctomycetes widespread in freshwater anoxic habitats, and description of the family Lacipirellulaceae.</title>
        <authorList>
            <person name="Dedysh S.N."/>
            <person name="Kulichevskaya I.S."/>
            <person name="Beletsky A.V."/>
            <person name="Rakitin A.L."/>
            <person name="Mardanov A.V."/>
            <person name="Ivanova A.A."/>
            <person name="Saltykova V.X."/>
            <person name="Rijpstra W.I.C."/>
            <person name="Sinninghe Damste J.S."/>
            <person name="Ravin N.V."/>
        </authorList>
    </citation>
    <scope>NUCLEOTIDE SEQUENCE [LARGE SCALE GENOMIC DNA]</scope>
    <source>
        <strain evidence="7">PX69</strain>
    </source>
</reference>
<dbReference type="GO" id="GO:0071973">
    <property type="term" value="P:bacterial-type flagellum-dependent cell motility"/>
    <property type="evidence" value="ECO:0007669"/>
    <property type="project" value="InterPro"/>
</dbReference>
<evidence type="ECO:0000256" key="3">
    <source>
        <dbReference type="ARBA" id="ARBA00023143"/>
    </source>
</evidence>
<feature type="domain" description="Flagellin C-terminal" evidence="5">
    <location>
        <begin position="906"/>
        <end position="988"/>
    </location>
</feature>
<evidence type="ECO:0008006" key="8">
    <source>
        <dbReference type="Google" id="ProtNLM"/>
    </source>
</evidence>
<dbReference type="PANTHER" id="PTHR42792:SF1">
    <property type="entry name" value="FLAGELLAR HOOK-ASSOCIATED PROTEIN 3"/>
    <property type="match status" value="1"/>
</dbReference>
<evidence type="ECO:0000313" key="6">
    <source>
        <dbReference type="EMBL" id="BBO31881.1"/>
    </source>
</evidence>
<name>A0A5K7XAS6_9BACT</name>
<dbReference type="InterPro" id="IPR001492">
    <property type="entry name" value="Flagellin"/>
</dbReference>
<keyword evidence="7" id="KW-1185">Reference proteome</keyword>
<proteinExistence type="inferred from homology"/>
<dbReference type="GO" id="GO:0005198">
    <property type="term" value="F:structural molecule activity"/>
    <property type="evidence" value="ECO:0007669"/>
    <property type="project" value="InterPro"/>
</dbReference>
<dbReference type="EMBL" id="AP021861">
    <property type="protein sequence ID" value="BBO31881.1"/>
    <property type="molecule type" value="Genomic_DNA"/>
</dbReference>
<dbReference type="PANTHER" id="PTHR42792">
    <property type="entry name" value="FLAGELLIN"/>
    <property type="match status" value="1"/>
</dbReference>
<accession>A0A5K7XAS6</accession>
<evidence type="ECO:0000256" key="1">
    <source>
        <dbReference type="ARBA" id="ARBA00004365"/>
    </source>
</evidence>
<dbReference type="Proteomes" id="UP000326837">
    <property type="component" value="Chromosome"/>
</dbReference>
<dbReference type="GO" id="GO:0009424">
    <property type="term" value="C:bacterial-type flagellum hook"/>
    <property type="evidence" value="ECO:0007669"/>
    <property type="project" value="InterPro"/>
</dbReference>
<dbReference type="AlphaFoldDB" id="A0A5K7XAS6"/>
<dbReference type="Pfam" id="PF00669">
    <property type="entry name" value="Flagellin_N"/>
    <property type="match status" value="1"/>
</dbReference>
<dbReference type="NCBIfam" id="TIGR02550">
    <property type="entry name" value="flagell_flgL"/>
    <property type="match status" value="1"/>
</dbReference>
<dbReference type="KEGG" id="lpav:PLANPX_1493"/>
<evidence type="ECO:0000259" key="4">
    <source>
        <dbReference type="Pfam" id="PF00669"/>
    </source>
</evidence>
<dbReference type="InterPro" id="IPR046358">
    <property type="entry name" value="Flagellin_C"/>
</dbReference>
<comment type="similarity">
    <text evidence="2">Belongs to the bacterial flagellin family.</text>
</comment>
<sequence>MASIIPLPSTRVSSLLVRQRLLAQMQGDQLDLFRLQNQVSTGQRFTLPSEDAPAARRAMTLQRLLERKTQISSNIETGQSFLKSTDVALNNVASMLGDIRGLALGVSGTTSTDTERQAAITEINRAIEQLVSVGNTQFRGRYLFAGSQTNVEPYSYDGAHVTYNGDNKSIQAYSDLGVLFSTNASGQSVFGGISNEVLGGIDLNPQLTADTPLSSLRGGKGISANGAIQVSDGTNSSIVDISHAATVGDVVRLIEANPPAGRRVSATITGQGLTLQLDPAGGGNLSVKEVNSGKAASELGILNNVGTLTNPLVGTDLNPLVTKTTSLSSLLGAKAQTRLESAGSNNDLLIRASVNGPQYNGATVQFVDDELLRATPGVPKGSEYAQYSATARAASASLQFSGTGNDLTLTANAAGTAFNNVNIVVNSQAGLGSTPSVNYNSTSKQLTITIDSAAATTTVGDVMNAINAEGTFTATPDTSAEGVGSHDPLSFIQPSDALNVQGNTGNSGGAANTLYVFIKNNASSANNVAAAINSEGTFTATIDASDTVFAAQAGTQPVSVNATATFSGGSGEPLDLASGIRVVSGEATYTLSFDEAETVEDLLNIINGSEAGLQAEINADGSGINLRSRLSGANLQIGENGGRTASQLGIRSFNGDTRLADLNRGVGVPTRRDAYEQNIPDIVNDFTIAASDGVGGTVNLDIDTAGAKTVQDVIALINGHASNNTGGVQITATLSADGNGIDLTDGGGQPYTITTGGQAAPAGFLSNLPNVVNDFRITLGSGPGATHLDFDVSAAKTVQDVIDQINNRPENSPTPVVAARLNATGNGIEIVNLSGSPITVTASEGSEAAKYLGLVAPDATSATSVSGTLSGADKNYLDTPSVFTTLIRLKDALGANDIKGIEDAISGIDADIERVTFSRSEVGARQQALDVTQKNLEDEDVQLRTALSDEMEVDLVEAISNLTARQVSLEASLRVTGSILQMSLLNYL</sequence>
<evidence type="ECO:0000313" key="7">
    <source>
        <dbReference type="Proteomes" id="UP000326837"/>
    </source>
</evidence>
<keyword evidence="3" id="KW-0975">Bacterial flagellum</keyword>
<evidence type="ECO:0000259" key="5">
    <source>
        <dbReference type="Pfam" id="PF00700"/>
    </source>
</evidence>
<dbReference type="InterPro" id="IPR001029">
    <property type="entry name" value="Flagellin_N"/>
</dbReference>
<organism evidence="6 7">
    <name type="scientific">Lacipirellula parvula</name>
    <dbReference type="NCBI Taxonomy" id="2650471"/>
    <lineage>
        <taxon>Bacteria</taxon>
        <taxon>Pseudomonadati</taxon>
        <taxon>Planctomycetota</taxon>
        <taxon>Planctomycetia</taxon>
        <taxon>Pirellulales</taxon>
        <taxon>Lacipirellulaceae</taxon>
        <taxon>Lacipirellula</taxon>
    </lineage>
</organism>
<gene>
    <name evidence="6" type="ORF">PLANPX_1493</name>
</gene>